<evidence type="ECO:0000313" key="1">
    <source>
        <dbReference type="EMBL" id="ETM33959.1"/>
    </source>
</evidence>
<name>W2MEM9_PHYNI</name>
<organism evidence="1">
    <name type="scientific">Phytophthora nicotianae</name>
    <name type="common">Potato buckeye rot agent</name>
    <name type="synonym">Phytophthora parasitica</name>
    <dbReference type="NCBI Taxonomy" id="4792"/>
    <lineage>
        <taxon>Eukaryota</taxon>
        <taxon>Sar</taxon>
        <taxon>Stramenopiles</taxon>
        <taxon>Oomycota</taxon>
        <taxon>Peronosporomycetes</taxon>
        <taxon>Peronosporales</taxon>
        <taxon>Peronosporaceae</taxon>
        <taxon>Phytophthora</taxon>
    </lineage>
</organism>
<feature type="non-terminal residue" evidence="1">
    <location>
        <position position="1"/>
    </location>
</feature>
<dbReference type="Proteomes" id="UP000054532">
    <property type="component" value="Unassembled WGS sequence"/>
</dbReference>
<protein>
    <submittedName>
        <fullName evidence="1">Uncharacterized protein</fullName>
    </submittedName>
</protein>
<dbReference type="AlphaFoldDB" id="W2MEM9"/>
<dbReference type="VEuPathDB" id="FungiDB:PPTG_17488"/>
<accession>W2MEM9</accession>
<dbReference type="EMBL" id="KI695876">
    <property type="protein sequence ID" value="ETM33959.1"/>
    <property type="molecule type" value="Genomic_DNA"/>
</dbReference>
<proteinExistence type="predicted"/>
<reference evidence="1" key="1">
    <citation type="submission" date="2013-11" db="EMBL/GenBank/DDBJ databases">
        <title>The Genome Sequence of Phytophthora parasitica IAC_01/95.</title>
        <authorList>
            <consortium name="The Broad Institute Genomics Platform"/>
            <person name="Russ C."/>
            <person name="Tyler B."/>
            <person name="Panabieres F."/>
            <person name="Shan W."/>
            <person name="Tripathy S."/>
            <person name="Grunwald N."/>
            <person name="Machado M."/>
            <person name="Johnson C.S."/>
            <person name="Arredondo F."/>
            <person name="Hong C."/>
            <person name="Coffey M."/>
            <person name="Young S.K."/>
            <person name="Zeng Q."/>
            <person name="Gargeya S."/>
            <person name="Fitzgerald M."/>
            <person name="Abouelleil A."/>
            <person name="Alvarado L."/>
            <person name="Chapman S.B."/>
            <person name="Gainer-Dewar J."/>
            <person name="Goldberg J."/>
            <person name="Griggs A."/>
            <person name="Gujja S."/>
            <person name="Hansen M."/>
            <person name="Howarth C."/>
            <person name="Imamovic A."/>
            <person name="Ireland A."/>
            <person name="Larimer J."/>
            <person name="McCowan C."/>
            <person name="Murphy C."/>
            <person name="Pearson M."/>
            <person name="Poon T.W."/>
            <person name="Priest M."/>
            <person name="Roberts A."/>
            <person name="Saif S."/>
            <person name="Shea T."/>
            <person name="Sykes S."/>
            <person name="Wortman J."/>
            <person name="Nusbaum C."/>
            <person name="Birren B."/>
        </authorList>
    </citation>
    <scope>NUCLEOTIDE SEQUENCE [LARGE SCALE GENOMIC DNA]</scope>
    <source>
        <strain evidence="1">IAC_01/95</strain>
    </source>
</reference>
<sequence length="103" mass="12128">NHCKSKEAWTESHNFRSYGFCILNEYAFENILSFLGNQTLTKLQMITGDRYSNCEPHLATYCCKCENDNLAIFFHKCRDCEIEAEKSYYLDPIRMSVTIKKSY</sequence>
<gene>
    <name evidence="1" type="ORF">L914_18851</name>
</gene>